<evidence type="ECO:0000256" key="2">
    <source>
        <dbReference type="SAM" id="MobiDB-lite"/>
    </source>
</evidence>
<dbReference type="EMBL" id="CDMY01000295">
    <property type="protein sequence ID" value="CEM00323.1"/>
    <property type="molecule type" value="Genomic_DNA"/>
</dbReference>
<sequence>MSAPPQVPVLKLTGGDSAGSLNASRTSSHTPADDTTRHERRERVEKLRRERTQRLRERQSRVGQLTVPQNEPGVQRPITPREKLQQSVRGITSASYLNSLLRGKGRVKKATGSATGAVMPPHLTEEEASPSSRPPKAPGPLRSASRRVSQSPNIGALGVGTIPEHDESKFGTVPASLSGARSRRTSRMTPLPPLPSTKEAVQQSMPMSSKGSSVMPTSSADKEADTPSSATRKDEQVRPRAPPLPVPPRYVPPELREWVPEALIPKQVPKPAEEDVRRGSIAFTSGPGEGQKARGTKGFEEFRQQQVEGESSRRHSGQGRQRNTMEDLRRQVSYLEHCVEDLEGELQAKDDEIDMLNRRGAGEILKKRQDLDEDIAAEWDEMVEEITVLRKQLELHRTAQEAHQAESEKNLTLLEEAQKELEIVREEKAALKRSLQEVKQEVKTKEKEEKKAAKEEQQQQEQQQAAAGRIQTPRTARGPDTQVLELKMKALNSTVLALEKKCEALETQVTYLTEEKEELQSLLEASRRDRFNQQSTHQLQLVSKKSDVKEADINFAKELKFRSKWDDASPQSRLGSRSQVAIEDECEILRENCKDLEEENDELKQEVDDLLDEIEDLRAQIEQQKQQDSAASAQPPRPLVPQLKLGGVEENVRAMVQKHEDFIERASPPPSPTNTSKAANKTSSASLRSTAGQGVLDAADTQKTISGLPQQVEEGNRTIEALRAREGELERELQKTQEERQATEGAEKSSAAKTAELQEKLRLLEDKNQSLESEAARLSGLQDTLKKMEDELITKTEAAQQLAKQRDELQQQLDQGEGVAGKLREQLTSKSDEIEKLTTTISTIEEDKRKLQESTSKLQLENEELTATIASLKSSCSALESQLSAEKQGAQQGVETAEKQLSKLRADMDEVTLQNNAATDELKRLHESQIEQDKAQQQLTADLAAANSAKSLLEAELSAAKAAASATSEERANAMAEVESALASAQQAVAEKEREIETLKTERKTVDDQLAAALSAKKDLELEVSSLKSAAGQGVLDAADSQKTISGRTNQIEEGNRTIEALKTREGELQRELQKTQEERQELQAQFEKSQEESAHYKAAHDETVQRIHTLTGEKQALESEIGRITAEKENLQSQVTAASAHTAPSTATLRRLMAESAPEGIDARARVAAFNLYKTDPWSRTDEKLNYWEGKSNVLEHYLGEVVVEVRHIFAF</sequence>
<feature type="compositionally biased region" description="Basic and acidic residues" evidence="2">
    <location>
        <begin position="220"/>
        <end position="238"/>
    </location>
</feature>
<feature type="compositionally biased region" description="Low complexity" evidence="2">
    <location>
        <begin position="673"/>
        <end position="686"/>
    </location>
</feature>
<dbReference type="AlphaFoldDB" id="A0A0G4ES53"/>
<dbReference type="Gene3D" id="6.10.250.370">
    <property type="match status" value="1"/>
</dbReference>
<feature type="region of interest" description="Disordered" evidence="2">
    <location>
        <begin position="111"/>
        <end position="249"/>
    </location>
</feature>
<feature type="coiled-coil region" evidence="1">
    <location>
        <begin position="325"/>
        <end position="359"/>
    </location>
</feature>
<gene>
    <name evidence="3" type="ORF">Vbra_12765</name>
</gene>
<feature type="compositionally biased region" description="Basic and acidic residues" evidence="2">
    <location>
        <begin position="31"/>
        <end position="60"/>
    </location>
</feature>
<organism evidence="3 4">
    <name type="scientific">Vitrella brassicaformis (strain CCMP3155)</name>
    <dbReference type="NCBI Taxonomy" id="1169540"/>
    <lineage>
        <taxon>Eukaryota</taxon>
        <taxon>Sar</taxon>
        <taxon>Alveolata</taxon>
        <taxon>Colpodellida</taxon>
        <taxon>Vitrellaceae</taxon>
        <taxon>Vitrella</taxon>
    </lineage>
</organism>
<feature type="region of interest" description="Disordered" evidence="2">
    <location>
        <begin position="615"/>
        <end position="754"/>
    </location>
</feature>
<dbReference type="Gene3D" id="1.10.287.1490">
    <property type="match status" value="1"/>
</dbReference>
<reference evidence="3 4" key="1">
    <citation type="submission" date="2014-11" db="EMBL/GenBank/DDBJ databases">
        <authorList>
            <person name="Zhu J."/>
            <person name="Qi W."/>
            <person name="Song R."/>
        </authorList>
    </citation>
    <scope>NUCLEOTIDE SEQUENCE [LARGE SCALE GENOMIC DNA]</scope>
</reference>
<dbReference type="STRING" id="1169540.A0A0G4ES53"/>
<accession>A0A0G4ES53</accession>
<dbReference type="PhylomeDB" id="A0A0G4ES53"/>
<feature type="region of interest" description="Disordered" evidence="2">
    <location>
        <begin position="1"/>
        <end position="84"/>
    </location>
</feature>
<dbReference type="VEuPathDB" id="CryptoDB:Vbra_12765"/>
<feature type="compositionally biased region" description="Low complexity" evidence="2">
    <location>
        <begin position="623"/>
        <end position="634"/>
    </location>
</feature>
<evidence type="ECO:0000256" key="1">
    <source>
        <dbReference type="SAM" id="Coils"/>
    </source>
</evidence>
<dbReference type="PANTHER" id="PTHR43941">
    <property type="entry name" value="STRUCTURAL MAINTENANCE OF CHROMOSOMES PROTEIN 2"/>
    <property type="match status" value="1"/>
</dbReference>
<dbReference type="Proteomes" id="UP000041254">
    <property type="component" value="Unassembled WGS sequence"/>
</dbReference>
<evidence type="ECO:0000313" key="4">
    <source>
        <dbReference type="Proteomes" id="UP000041254"/>
    </source>
</evidence>
<feature type="region of interest" description="Disordered" evidence="2">
    <location>
        <begin position="448"/>
        <end position="481"/>
    </location>
</feature>
<feature type="compositionally biased region" description="Polar residues" evidence="2">
    <location>
        <begin position="19"/>
        <end position="30"/>
    </location>
</feature>
<proteinExistence type="predicted"/>
<name>A0A0G4ES53_VITBC</name>
<feature type="region of interest" description="Disordered" evidence="2">
    <location>
        <begin position="269"/>
        <end position="325"/>
    </location>
</feature>
<dbReference type="InParanoid" id="A0A0G4ES53"/>
<keyword evidence="4" id="KW-1185">Reference proteome</keyword>
<dbReference type="PANTHER" id="PTHR43941:SF1">
    <property type="entry name" value="STRUCTURAL MAINTENANCE OF CHROMOSOMES PROTEIN 2"/>
    <property type="match status" value="1"/>
</dbReference>
<keyword evidence="1" id="KW-0175">Coiled coil</keyword>
<feature type="compositionally biased region" description="Basic and acidic residues" evidence="2">
    <location>
        <begin position="448"/>
        <end position="457"/>
    </location>
</feature>
<feature type="compositionally biased region" description="Pro residues" evidence="2">
    <location>
        <begin position="240"/>
        <end position="249"/>
    </location>
</feature>
<feature type="compositionally biased region" description="Polar residues" evidence="2">
    <location>
        <begin position="199"/>
        <end position="219"/>
    </location>
</feature>
<feature type="compositionally biased region" description="Basic and acidic residues" evidence="2">
    <location>
        <begin position="714"/>
        <end position="747"/>
    </location>
</feature>
<protein>
    <submittedName>
        <fullName evidence="3">Uncharacterized protein</fullName>
    </submittedName>
</protein>
<evidence type="ECO:0000313" key="3">
    <source>
        <dbReference type="EMBL" id="CEM00323.1"/>
    </source>
</evidence>
<dbReference type="Gene3D" id="1.20.5.1160">
    <property type="entry name" value="Vasodilator-stimulated phosphoprotein"/>
    <property type="match status" value="1"/>
</dbReference>